<dbReference type="InterPro" id="IPR050546">
    <property type="entry name" value="Glycosyl_Hydrlase_16"/>
</dbReference>
<keyword evidence="2" id="KW-0378">Hydrolase</keyword>
<keyword evidence="5" id="KW-0812">Transmembrane</keyword>
<dbReference type="Proteomes" id="UP000193411">
    <property type="component" value="Unassembled WGS sequence"/>
</dbReference>
<feature type="signal peptide" evidence="6">
    <location>
        <begin position="1"/>
        <end position="24"/>
    </location>
</feature>
<dbReference type="OrthoDB" id="4781at2759"/>
<comment type="caution">
    <text evidence="8">The sequence shown here is derived from an EMBL/GenBank/DDBJ whole genome shotgun (WGS) entry which is preliminary data.</text>
</comment>
<dbReference type="InterPro" id="IPR000757">
    <property type="entry name" value="Beta-glucanase-like"/>
</dbReference>
<keyword evidence="5" id="KW-1133">Transmembrane helix</keyword>
<keyword evidence="8" id="KW-0430">Lectin</keyword>
<sequence length="417" mass="44307">MHTPLLLATTAALLLAAATIPASAQDLPDAEIAKLFPRQTCANTCTEWTPCCSGTFCRRDPVAGCLLTEGCDPSKSFGGKCIPVPLCKSFREDFNDPKVLINKTNYTHPDAASFWKEYSGTDNAYIEGGNLVLELKWSDAAKEGKGGGQGATIPGLRYMQYGEITARIKTAPGRGVVSSFITKTSISDTIGDELDFEMLGANPSEIQTNFYVNGQLDWTKGGKWYFPSGSGQSHDSDYHTYTLDWKPDRTRFLIDGKEIRSFTPADVKNDYPRAIQRVFFSVWDAGCNTLKGTQDWAGGETDWCKDASKRGQVRKMFVDWVEIKCFQEDTRKADTFDIKFADPNAASGSNNGGGSTSGNAGQGVGGGSNGGVRSTTGNAGGANAGDAMGSASDLGAKAAAAMVAGLGLAGAVFALFA</sequence>
<evidence type="ECO:0000256" key="6">
    <source>
        <dbReference type="SAM" id="SignalP"/>
    </source>
</evidence>
<proteinExistence type="predicted"/>
<dbReference type="PROSITE" id="PS51762">
    <property type="entry name" value="GH16_2"/>
    <property type="match status" value="1"/>
</dbReference>
<evidence type="ECO:0000256" key="1">
    <source>
        <dbReference type="ARBA" id="ARBA00022729"/>
    </source>
</evidence>
<evidence type="ECO:0000256" key="5">
    <source>
        <dbReference type="SAM" id="Phobius"/>
    </source>
</evidence>
<gene>
    <name evidence="8" type="ORF">BCR44DRAFT_116636</name>
</gene>
<dbReference type="InterPro" id="IPR013320">
    <property type="entry name" value="ConA-like_dom_sf"/>
</dbReference>
<evidence type="ECO:0000313" key="8">
    <source>
        <dbReference type="EMBL" id="ORZ35272.1"/>
    </source>
</evidence>
<dbReference type="SUPFAM" id="SSF49899">
    <property type="entry name" value="Concanavalin A-like lectins/glucanases"/>
    <property type="match status" value="1"/>
</dbReference>
<dbReference type="GO" id="GO:0005975">
    <property type="term" value="P:carbohydrate metabolic process"/>
    <property type="evidence" value="ECO:0007669"/>
    <property type="project" value="InterPro"/>
</dbReference>
<organism evidence="8 9">
    <name type="scientific">Catenaria anguillulae PL171</name>
    <dbReference type="NCBI Taxonomy" id="765915"/>
    <lineage>
        <taxon>Eukaryota</taxon>
        <taxon>Fungi</taxon>
        <taxon>Fungi incertae sedis</taxon>
        <taxon>Blastocladiomycota</taxon>
        <taxon>Blastocladiomycetes</taxon>
        <taxon>Blastocladiales</taxon>
        <taxon>Catenariaceae</taxon>
        <taxon>Catenaria</taxon>
    </lineage>
</organism>
<feature type="region of interest" description="Disordered" evidence="4">
    <location>
        <begin position="347"/>
        <end position="378"/>
    </location>
</feature>
<evidence type="ECO:0000259" key="7">
    <source>
        <dbReference type="PROSITE" id="PS51762"/>
    </source>
</evidence>
<feature type="transmembrane region" description="Helical" evidence="5">
    <location>
        <begin position="398"/>
        <end position="416"/>
    </location>
</feature>
<keyword evidence="9" id="KW-1185">Reference proteome</keyword>
<evidence type="ECO:0000313" key="9">
    <source>
        <dbReference type="Proteomes" id="UP000193411"/>
    </source>
</evidence>
<dbReference type="EMBL" id="MCFL01000023">
    <property type="protein sequence ID" value="ORZ35272.1"/>
    <property type="molecule type" value="Genomic_DNA"/>
</dbReference>
<dbReference type="STRING" id="765915.A0A1Y2HQ84"/>
<name>A0A1Y2HQ84_9FUNG</name>
<dbReference type="PANTHER" id="PTHR10963:SF22">
    <property type="entry name" value="GLYCOSIDASE CRH2-RELATED"/>
    <property type="match status" value="1"/>
</dbReference>
<keyword evidence="1 6" id="KW-0732">Signal</keyword>
<dbReference type="Gene3D" id="2.60.120.200">
    <property type="match status" value="1"/>
</dbReference>
<accession>A0A1Y2HQ84</accession>
<keyword evidence="5" id="KW-0472">Membrane</keyword>
<keyword evidence="3" id="KW-0326">Glycosidase</keyword>
<dbReference type="GO" id="GO:0030246">
    <property type="term" value="F:carbohydrate binding"/>
    <property type="evidence" value="ECO:0007669"/>
    <property type="project" value="UniProtKB-KW"/>
</dbReference>
<feature type="domain" description="GH16" evidence="7">
    <location>
        <begin position="75"/>
        <end position="329"/>
    </location>
</feature>
<protein>
    <submittedName>
        <fullName evidence="8">Concanavalin A-like lectin/glucanase domain-containing protein</fullName>
    </submittedName>
</protein>
<dbReference type="PANTHER" id="PTHR10963">
    <property type="entry name" value="GLYCOSYL HYDROLASE-RELATED"/>
    <property type="match status" value="1"/>
</dbReference>
<evidence type="ECO:0000256" key="3">
    <source>
        <dbReference type="ARBA" id="ARBA00023295"/>
    </source>
</evidence>
<dbReference type="GO" id="GO:0004553">
    <property type="term" value="F:hydrolase activity, hydrolyzing O-glycosyl compounds"/>
    <property type="evidence" value="ECO:0007669"/>
    <property type="project" value="InterPro"/>
</dbReference>
<evidence type="ECO:0000256" key="4">
    <source>
        <dbReference type="SAM" id="MobiDB-lite"/>
    </source>
</evidence>
<feature type="compositionally biased region" description="Gly residues" evidence="4">
    <location>
        <begin position="350"/>
        <end position="370"/>
    </location>
</feature>
<feature type="chain" id="PRO_5013186483" evidence="6">
    <location>
        <begin position="25"/>
        <end position="417"/>
    </location>
</feature>
<reference evidence="8 9" key="1">
    <citation type="submission" date="2016-07" db="EMBL/GenBank/DDBJ databases">
        <title>Pervasive Adenine N6-methylation of Active Genes in Fungi.</title>
        <authorList>
            <consortium name="DOE Joint Genome Institute"/>
            <person name="Mondo S.J."/>
            <person name="Dannebaum R.O."/>
            <person name="Kuo R.C."/>
            <person name="Labutti K."/>
            <person name="Haridas S."/>
            <person name="Kuo A."/>
            <person name="Salamov A."/>
            <person name="Ahrendt S.R."/>
            <person name="Lipzen A."/>
            <person name="Sullivan W."/>
            <person name="Andreopoulos W.B."/>
            <person name="Clum A."/>
            <person name="Lindquist E."/>
            <person name="Daum C."/>
            <person name="Ramamoorthy G.K."/>
            <person name="Gryganskyi A."/>
            <person name="Culley D."/>
            <person name="Magnuson J.K."/>
            <person name="James T.Y."/>
            <person name="O'Malley M.A."/>
            <person name="Stajich J.E."/>
            <person name="Spatafora J.W."/>
            <person name="Visel A."/>
            <person name="Grigoriev I.V."/>
        </authorList>
    </citation>
    <scope>NUCLEOTIDE SEQUENCE [LARGE SCALE GENOMIC DNA]</scope>
    <source>
        <strain evidence="8 9">PL171</strain>
    </source>
</reference>
<dbReference type="Pfam" id="PF00722">
    <property type="entry name" value="Glyco_hydro_16"/>
    <property type="match status" value="1"/>
</dbReference>
<dbReference type="AlphaFoldDB" id="A0A1Y2HQ84"/>
<evidence type="ECO:0000256" key="2">
    <source>
        <dbReference type="ARBA" id="ARBA00022801"/>
    </source>
</evidence>